<evidence type="ECO:0000313" key="11">
    <source>
        <dbReference type="EMBL" id="SFR67357.1"/>
    </source>
</evidence>
<dbReference type="InterPro" id="IPR027417">
    <property type="entry name" value="P-loop_NTPase"/>
</dbReference>
<dbReference type="OrthoDB" id="9806954at2"/>
<sequence length="559" mass="63931">MLTNLHVKNLAIIEEIEVDFTQRLNILTGETGAGKSIIIGSINIALGGKVPSDIIRKGADYALIELVFQVEQESLTSKLIELDLPLEDGQIILSRKIMRGRSVSKINGETVPTAVLKEVGGFLIDIHGQHEHQSLLYKNKHLEILDYYAKSELKDWKEKCDILYKQYRDLRSEFEKSNTSEEERKREISFLEYEINEIEAAQLRLGEEEELDLRHKKLSNMEAIVEGVSNIYQITAESNRSISQELNRVVKIVNKLSELDSDMVGFQTQISDIDSLLSDFNRELHNYIVDLNYDGQEFGQVEERLNLIHRLKSKYGNSLEKINEYYKKAKDKLKTYQEFEQYQEELLCKLKKSEEKMENCCKAISKIRKKNAKELFDKIYQALLELNFLDVNFSIEFKQLEYFTGNGYDEIEFCISTNPGEDMKPLGKIASGGELSRIMLAIKSVLADNDQVGALIFDEIDVGVSGRTAQKVSEKLAEISRKRQVICITHLSQIAAMADTHYIIEKSSENLHTTTTIRRLEQMEEIMELARLLGGVKITDTVIDNAKEMKELASVTKNC</sequence>
<organism evidence="11 12">
    <name type="scientific">Anaeromicropila populeti</name>
    <dbReference type="NCBI Taxonomy" id="37658"/>
    <lineage>
        <taxon>Bacteria</taxon>
        <taxon>Bacillati</taxon>
        <taxon>Bacillota</taxon>
        <taxon>Clostridia</taxon>
        <taxon>Lachnospirales</taxon>
        <taxon>Lachnospiraceae</taxon>
        <taxon>Anaeromicropila</taxon>
    </lineage>
</organism>
<dbReference type="Pfam" id="PF13476">
    <property type="entry name" value="AAA_23"/>
    <property type="match status" value="1"/>
</dbReference>
<gene>
    <name evidence="11" type="ORF">SAMN05661086_00854</name>
</gene>
<protein>
    <recommendedName>
        <fullName evidence="2 8">DNA repair protein RecN</fullName>
    </recommendedName>
    <alternativeName>
        <fullName evidence="7 8">Recombination protein N</fullName>
    </alternativeName>
</protein>
<evidence type="ECO:0000256" key="2">
    <source>
        <dbReference type="ARBA" id="ARBA00021315"/>
    </source>
</evidence>
<name>A0A1I6IKQ6_9FIRM</name>
<dbReference type="PIRSF" id="PIRSF003128">
    <property type="entry name" value="RecN"/>
    <property type="match status" value="1"/>
</dbReference>
<accession>A0A1I6IKQ6</accession>
<dbReference type="CDD" id="cd03241">
    <property type="entry name" value="ABC_RecN"/>
    <property type="match status" value="2"/>
</dbReference>
<dbReference type="FunFam" id="3.40.50.300:FF:000319">
    <property type="entry name" value="DNA repair protein RecN"/>
    <property type="match status" value="1"/>
</dbReference>
<dbReference type="GO" id="GO:0016887">
    <property type="term" value="F:ATP hydrolysis activity"/>
    <property type="evidence" value="ECO:0007669"/>
    <property type="project" value="InterPro"/>
</dbReference>
<dbReference type="PANTHER" id="PTHR11059">
    <property type="entry name" value="DNA REPAIR PROTEIN RECN"/>
    <property type="match status" value="1"/>
</dbReference>
<evidence type="ECO:0000256" key="9">
    <source>
        <dbReference type="SAM" id="Coils"/>
    </source>
</evidence>
<comment type="similarity">
    <text evidence="1 8">Belongs to the RecN family.</text>
</comment>
<dbReference type="GO" id="GO:0043590">
    <property type="term" value="C:bacterial nucleoid"/>
    <property type="evidence" value="ECO:0007669"/>
    <property type="project" value="TreeGrafter"/>
</dbReference>
<dbReference type="STRING" id="37658.SAMN05661086_00854"/>
<dbReference type="SUPFAM" id="SSF52540">
    <property type="entry name" value="P-loop containing nucleoside triphosphate hydrolases"/>
    <property type="match status" value="1"/>
</dbReference>
<keyword evidence="6 8" id="KW-0234">DNA repair</keyword>
<dbReference type="Proteomes" id="UP000199659">
    <property type="component" value="Unassembled WGS sequence"/>
</dbReference>
<dbReference type="EMBL" id="FOYZ01000003">
    <property type="protein sequence ID" value="SFR67357.1"/>
    <property type="molecule type" value="Genomic_DNA"/>
</dbReference>
<dbReference type="GO" id="GO:0009432">
    <property type="term" value="P:SOS response"/>
    <property type="evidence" value="ECO:0007669"/>
    <property type="project" value="TreeGrafter"/>
</dbReference>
<dbReference type="InterPro" id="IPR004604">
    <property type="entry name" value="DNA_recomb/repair_RecN"/>
</dbReference>
<evidence type="ECO:0000313" key="12">
    <source>
        <dbReference type="Proteomes" id="UP000199659"/>
    </source>
</evidence>
<evidence type="ECO:0000256" key="5">
    <source>
        <dbReference type="ARBA" id="ARBA00022840"/>
    </source>
</evidence>
<dbReference type="AlphaFoldDB" id="A0A1I6IKQ6"/>
<dbReference type="RefSeq" id="WP_092559469.1">
    <property type="nucleotide sequence ID" value="NZ_FOYZ01000003.1"/>
</dbReference>
<evidence type="ECO:0000256" key="6">
    <source>
        <dbReference type="ARBA" id="ARBA00023204"/>
    </source>
</evidence>
<dbReference type="NCBIfam" id="TIGR00634">
    <property type="entry name" value="recN"/>
    <property type="match status" value="1"/>
</dbReference>
<dbReference type="GO" id="GO:0006310">
    <property type="term" value="P:DNA recombination"/>
    <property type="evidence" value="ECO:0007669"/>
    <property type="project" value="InterPro"/>
</dbReference>
<proteinExistence type="inferred from homology"/>
<keyword evidence="3" id="KW-0547">Nucleotide-binding</keyword>
<feature type="coiled-coil region" evidence="9">
    <location>
        <begin position="336"/>
        <end position="370"/>
    </location>
</feature>
<keyword evidence="4 8" id="KW-0227">DNA damage</keyword>
<evidence type="ECO:0000256" key="1">
    <source>
        <dbReference type="ARBA" id="ARBA00009441"/>
    </source>
</evidence>
<dbReference type="FunFam" id="3.40.50.300:FF:000356">
    <property type="entry name" value="DNA repair protein RecN"/>
    <property type="match status" value="1"/>
</dbReference>
<keyword evidence="9" id="KW-0175">Coiled coil</keyword>
<evidence type="ECO:0000256" key="4">
    <source>
        <dbReference type="ARBA" id="ARBA00022763"/>
    </source>
</evidence>
<evidence type="ECO:0000256" key="7">
    <source>
        <dbReference type="ARBA" id="ARBA00033408"/>
    </source>
</evidence>
<dbReference type="InterPro" id="IPR038729">
    <property type="entry name" value="Rad50/SbcC_AAA"/>
</dbReference>
<comment type="function">
    <text evidence="8">May be involved in recombinational repair of damaged DNA.</text>
</comment>
<dbReference type="GO" id="GO:0006302">
    <property type="term" value="P:double-strand break repair"/>
    <property type="evidence" value="ECO:0007669"/>
    <property type="project" value="InterPro"/>
</dbReference>
<keyword evidence="5" id="KW-0067">ATP-binding</keyword>
<dbReference type="GO" id="GO:0005524">
    <property type="term" value="F:ATP binding"/>
    <property type="evidence" value="ECO:0007669"/>
    <property type="project" value="UniProtKB-KW"/>
</dbReference>
<evidence type="ECO:0000256" key="3">
    <source>
        <dbReference type="ARBA" id="ARBA00022741"/>
    </source>
</evidence>
<keyword evidence="12" id="KW-1185">Reference proteome</keyword>
<feature type="domain" description="Rad50/SbcC-type AAA" evidence="10">
    <location>
        <begin position="5"/>
        <end position="199"/>
    </location>
</feature>
<reference evidence="11 12" key="1">
    <citation type="submission" date="2016-10" db="EMBL/GenBank/DDBJ databases">
        <authorList>
            <person name="de Groot N.N."/>
        </authorList>
    </citation>
    <scope>NUCLEOTIDE SEQUENCE [LARGE SCALE GENOMIC DNA]</scope>
    <source>
        <strain evidence="11 12">743A</strain>
    </source>
</reference>
<evidence type="ECO:0000256" key="8">
    <source>
        <dbReference type="PIRNR" id="PIRNR003128"/>
    </source>
</evidence>
<dbReference type="Gene3D" id="3.40.50.300">
    <property type="entry name" value="P-loop containing nucleotide triphosphate hydrolases"/>
    <property type="match status" value="2"/>
</dbReference>
<dbReference type="PANTHER" id="PTHR11059:SF0">
    <property type="entry name" value="DNA REPAIR PROTEIN RECN"/>
    <property type="match status" value="1"/>
</dbReference>
<evidence type="ECO:0000259" key="10">
    <source>
        <dbReference type="Pfam" id="PF13476"/>
    </source>
</evidence>